<dbReference type="AlphaFoldDB" id="A0A6G0YXZ1"/>
<sequence>METCVLIPKELSLQAVPVANVQRSNNNRHHVEPEITVMTNVNVPRGTLIYPFQGTVRMDKLDVFSFLDDTDVSATCYYPLPRT</sequence>
<reference evidence="1 2" key="1">
    <citation type="submission" date="2019-08" db="EMBL/GenBank/DDBJ databases">
        <title>Whole genome of Aphis craccivora.</title>
        <authorList>
            <person name="Voronova N.V."/>
            <person name="Shulinski R.S."/>
            <person name="Bandarenka Y.V."/>
            <person name="Zhorov D.G."/>
            <person name="Warner D."/>
        </authorList>
    </citation>
    <scope>NUCLEOTIDE SEQUENCE [LARGE SCALE GENOMIC DNA]</scope>
    <source>
        <strain evidence="1">180601</strain>
        <tissue evidence="1">Whole Body</tissue>
    </source>
</reference>
<dbReference type="EMBL" id="VUJU01002044">
    <property type="protein sequence ID" value="KAF0762792.1"/>
    <property type="molecule type" value="Genomic_DNA"/>
</dbReference>
<dbReference type="Proteomes" id="UP000478052">
    <property type="component" value="Unassembled WGS sequence"/>
</dbReference>
<name>A0A6G0YXZ1_APHCR</name>
<organism evidence="1 2">
    <name type="scientific">Aphis craccivora</name>
    <name type="common">Cowpea aphid</name>
    <dbReference type="NCBI Taxonomy" id="307492"/>
    <lineage>
        <taxon>Eukaryota</taxon>
        <taxon>Metazoa</taxon>
        <taxon>Ecdysozoa</taxon>
        <taxon>Arthropoda</taxon>
        <taxon>Hexapoda</taxon>
        <taxon>Insecta</taxon>
        <taxon>Pterygota</taxon>
        <taxon>Neoptera</taxon>
        <taxon>Paraneoptera</taxon>
        <taxon>Hemiptera</taxon>
        <taxon>Sternorrhyncha</taxon>
        <taxon>Aphidomorpha</taxon>
        <taxon>Aphidoidea</taxon>
        <taxon>Aphididae</taxon>
        <taxon>Aphidini</taxon>
        <taxon>Aphis</taxon>
        <taxon>Aphis</taxon>
    </lineage>
</organism>
<evidence type="ECO:0000313" key="1">
    <source>
        <dbReference type="EMBL" id="KAF0762792.1"/>
    </source>
</evidence>
<comment type="caution">
    <text evidence="1">The sequence shown here is derived from an EMBL/GenBank/DDBJ whole genome shotgun (WGS) entry which is preliminary data.</text>
</comment>
<gene>
    <name evidence="1" type="ORF">FWK35_00026165</name>
</gene>
<protein>
    <submittedName>
        <fullName evidence="1">Zinc finger protein 3-like</fullName>
    </submittedName>
</protein>
<evidence type="ECO:0000313" key="2">
    <source>
        <dbReference type="Proteomes" id="UP000478052"/>
    </source>
</evidence>
<keyword evidence="2" id="KW-1185">Reference proteome</keyword>
<accession>A0A6G0YXZ1</accession>
<proteinExistence type="predicted"/>
<dbReference type="OrthoDB" id="3437960at2759"/>